<dbReference type="InterPro" id="IPR001663">
    <property type="entry name" value="Rng_hydr_dOase-A"/>
</dbReference>
<dbReference type="PROSITE" id="PS51296">
    <property type="entry name" value="RIESKE"/>
    <property type="match status" value="1"/>
</dbReference>
<name>A0AB36G5D2_CAMJU</name>
<feature type="domain" description="Rieske" evidence="7">
    <location>
        <begin position="26"/>
        <end position="98"/>
    </location>
</feature>
<reference evidence="8 9" key="1">
    <citation type="submission" date="2016-09" db="EMBL/GenBank/DDBJ databases">
        <title>Campylobacter from American crows.</title>
        <authorList>
            <person name="Weis A.M."/>
            <person name="Weimer B.C."/>
            <person name="Townsend A.K."/>
            <person name="Taff C."/>
        </authorList>
    </citation>
    <scope>NUCLEOTIDE SEQUENCE [LARGE SCALE GENOMIC DNA]</scope>
    <source>
        <strain evidence="8 9">BCW_3791</strain>
    </source>
</reference>
<dbReference type="InterPro" id="IPR015879">
    <property type="entry name" value="Ring_hydroxy_dOase_asu_C_dom"/>
</dbReference>
<dbReference type="Gene3D" id="2.102.10.10">
    <property type="entry name" value="Rieske [2Fe-2S] iron-sulphur domain"/>
    <property type="match status" value="1"/>
</dbReference>
<comment type="caution">
    <text evidence="8">The sequence shown here is derived from an EMBL/GenBank/DDBJ whole genome shotgun (WGS) entry which is preliminary data.</text>
</comment>
<evidence type="ECO:0000256" key="6">
    <source>
        <dbReference type="ARBA" id="ARBA00023014"/>
    </source>
</evidence>
<gene>
    <name evidence="8" type="ORF">AJY60_10220</name>
</gene>
<dbReference type="Proteomes" id="UP000865560">
    <property type="component" value="Unassembled WGS sequence"/>
</dbReference>
<evidence type="ECO:0000256" key="1">
    <source>
        <dbReference type="ARBA" id="ARBA00001962"/>
    </source>
</evidence>
<evidence type="ECO:0000256" key="4">
    <source>
        <dbReference type="ARBA" id="ARBA00023002"/>
    </source>
</evidence>
<evidence type="ECO:0000256" key="2">
    <source>
        <dbReference type="ARBA" id="ARBA00022714"/>
    </source>
</evidence>
<evidence type="ECO:0000256" key="3">
    <source>
        <dbReference type="ARBA" id="ARBA00022723"/>
    </source>
</evidence>
<dbReference type="Pfam" id="PF00848">
    <property type="entry name" value="Ring_hydroxyl_A"/>
    <property type="match status" value="1"/>
</dbReference>
<proteinExistence type="predicted"/>
<keyword evidence="4" id="KW-0560">Oxidoreductase</keyword>
<keyword evidence="2" id="KW-0001">2Fe-2S</keyword>
<dbReference type="GO" id="GO:0016491">
    <property type="term" value="F:oxidoreductase activity"/>
    <property type="evidence" value="ECO:0007669"/>
    <property type="project" value="UniProtKB-KW"/>
</dbReference>
<dbReference type="CDD" id="cd00680">
    <property type="entry name" value="RHO_alpha_C"/>
    <property type="match status" value="1"/>
</dbReference>
<keyword evidence="3" id="KW-0479">Metal-binding</keyword>
<sequence length="352" mass="42045">MMHYWDYNSEETQKLEFEKLYKKFWHFGVHISELKNDKDYAIVKMYDFEIIFYNDNDNIIAFYNVCPHRGAKLLQFEGNEGICYGNAEIKCQYHHWTYKYNKLVIPARSEFEDGNSKLDLFKLNIDFCGNFIFFSHKPKLTLREQLGDYYSEIYDISQSIKKFIGLNAPIKYDSNWKVGIENSLEAYHIDYVHPHSLGILHVKDEPNYSGVNSKTNAKINNNKIYLKLEKVKKIFDKKNYTDNKYFSYHLFPFVIVSSTFGYAYSIQNYFPCYPNKTYFISRNYIAKANLDVEAFSREVIAMNKIIFEEDAQVCDLVHGSLFLNNELKYNYAKKLEERIMHFHKQYKLHMEF</sequence>
<evidence type="ECO:0000259" key="7">
    <source>
        <dbReference type="PROSITE" id="PS51296"/>
    </source>
</evidence>
<dbReference type="PANTHER" id="PTHR43756:SF5">
    <property type="entry name" value="CHOLINE MONOOXYGENASE, CHLOROPLASTIC"/>
    <property type="match status" value="1"/>
</dbReference>
<keyword evidence="5" id="KW-0408">Iron</keyword>
<evidence type="ECO:0000256" key="5">
    <source>
        <dbReference type="ARBA" id="ARBA00023004"/>
    </source>
</evidence>
<dbReference type="RefSeq" id="WP_070261703.1">
    <property type="nucleotide sequence ID" value="NZ_MJVJ01000126.1"/>
</dbReference>
<keyword evidence="6" id="KW-0411">Iron-sulfur</keyword>
<dbReference type="SUPFAM" id="SSF50022">
    <property type="entry name" value="ISP domain"/>
    <property type="match status" value="1"/>
</dbReference>
<dbReference type="Gene3D" id="3.90.380.10">
    <property type="entry name" value="Naphthalene 1,2-dioxygenase Alpha Subunit, Chain A, domain 1"/>
    <property type="match status" value="2"/>
</dbReference>
<comment type="cofactor">
    <cofactor evidence="1">
        <name>Fe cation</name>
        <dbReference type="ChEBI" id="CHEBI:24875"/>
    </cofactor>
</comment>
<evidence type="ECO:0000313" key="8">
    <source>
        <dbReference type="EMBL" id="OEV44651.1"/>
    </source>
</evidence>
<dbReference type="SUPFAM" id="SSF55961">
    <property type="entry name" value="Bet v1-like"/>
    <property type="match status" value="1"/>
</dbReference>
<organism evidence="8 9">
    <name type="scientific">Campylobacter jejuni</name>
    <dbReference type="NCBI Taxonomy" id="197"/>
    <lineage>
        <taxon>Bacteria</taxon>
        <taxon>Pseudomonadati</taxon>
        <taxon>Campylobacterota</taxon>
        <taxon>Epsilonproteobacteria</taxon>
        <taxon>Campylobacterales</taxon>
        <taxon>Campylobacteraceae</taxon>
        <taxon>Campylobacter</taxon>
    </lineage>
</organism>
<evidence type="ECO:0000313" key="9">
    <source>
        <dbReference type="Proteomes" id="UP000865560"/>
    </source>
</evidence>
<dbReference type="GO" id="GO:0005506">
    <property type="term" value="F:iron ion binding"/>
    <property type="evidence" value="ECO:0007669"/>
    <property type="project" value="InterPro"/>
</dbReference>
<dbReference type="InterPro" id="IPR017941">
    <property type="entry name" value="Rieske_2Fe-2S"/>
</dbReference>
<dbReference type="PANTHER" id="PTHR43756">
    <property type="entry name" value="CHOLINE MONOOXYGENASE, CHLOROPLASTIC"/>
    <property type="match status" value="1"/>
</dbReference>
<dbReference type="AlphaFoldDB" id="A0AB36G5D2"/>
<dbReference type="InterPro" id="IPR036922">
    <property type="entry name" value="Rieske_2Fe-2S_sf"/>
</dbReference>
<dbReference type="Pfam" id="PF00355">
    <property type="entry name" value="Rieske"/>
    <property type="match status" value="1"/>
</dbReference>
<accession>A0AB36G5D2</accession>
<dbReference type="EMBL" id="MJVJ01000126">
    <property type="protein sequence ID" value="OEV44651.1"/>
    <property type="molecule type" value="Genomic_DNA"/>
</dbReference>
<dbReference type="GO" id="GO:0051537">
    <property type="term" value="F:2 iron, 2 sulfur cluster binding"/>
    <property type="evidence" value="ECO:0007669"/>
    <property type="project" value="UniProtKB-KW"/>
</dbReference>
<protein>
    <recommendedName>
        <fullName evidence="7">Rieske domain-containing protein</fullName>
    </recommendedName>
</protein>